<name>A0A074ZWA9_OPIVI</name>
<dbReference type="InterPro" id="IPR036563">
    <property type="entry name" value="MoaE_sf"/>
</dbReference>
<evidence type="ECO:0008006" key="3">
    <source>
        <dbReference type="Google" id="ProtNLM"/>
    </source>
</evidence>
<gene>
    <name evidence="1" type="ORF">T265_12921</name>
</gene>
<feature type="non-terminal residue" evidence="1">
    <location>
        <position position="151"/>
    </location>
</feature>
<dbReference type="AlphaFoldDB" id="A0A074ZWA9"/>
<dbReference type="PANTHER" id="PTHR23404">
    <property type="entry name" value="MOLYBDOPTERIN SYNTHASE RELATED"/>
    <property type="match status" value="1"/>
</dbReference>
<proteinExistence type="predicted"/>
<organism evidence="1 2">
    <name type="scientific">Opisthorchis viverrini</name>
    <name type="common">Southeast Asian liver fluke</name>
    <dbReference type="NCBI Taxonomy" id="6198"/>
    <lineage>
        <taxon>Eukaryota</taxon>
        <taxon>Metazoa</taxon>
        <taxon>Spiralia</taxon>
        <taxon>Lophotrochozoa</taxon>
        <taxon>Platyhelminthes</taxon>
        <taxon>Trematoda</taxon>
        <taxon>Digenea</taxon>
        <taxon>Opisthorchiida</taxon>
        <taxon>Opisthorchiata</taxon>
        <taxon>Opisthorchiidae</taxon>
        <taxon>Opisthorchis</taxon>
    </lineage>
</organism>
<dbReference type="CTD" id="20327089"/>
<sequence length="151" mass="16876">MIQSYVELTELPVRPDDVVAKVLSPKCGAIATFFGTTRSTDGENPVTYLEYEAYNSMALTVMKTIAKECRIQWPKLEYVAIIHRLGEVPVGEISVGIALSSPHRADALQAVQFIIDAIKSRVPIWKKEFYADGSACWKENKIPMEMTKHAT</sequence>
<dbReference type="CDD" id="cd00756">
    <property type="entry name" value="MoaE"/>
    <property type="match status" value="1"/>
</dbReference>
<dbReference type="Pfam" id="PF02391">
    <property type="entry name" value="MoaE"/>
    <property type="match status" value="1"/>
</dbReference>
<dbReference type="SUPFAM" id="SSF54690">
    <property type="entry name" value="Molybdopterin synthase subunit MoaE"/>
    <property type="match status" value="1"/>
</dbReference>
<reference evidence="1 2" key="1">
    <citation type="submission" date="2013-11" db="EMBL/GenBank/DDBJ databases">
        <title>Opisthorchis viverrini - life in the bile duct.</title>
        <authorList>
            <person name="Young N.D."/>
            <person name="Nagarajan N."/>
            <person name="Lin S.J."/>
            <person name="Korhonen P.K."/>
            <person name="Jex A.R."/>
            <person name="Hall R.S."/>
            <person name="Safavi-Hemami H."/>
            <person name="Kaewkong W."/>
            <person name="Bertrand D."/>
            <person name="Gao S."/>
            <person name="Seet Q."/>
            <person name="Wongkham S."/>
            <person name="Teh B.T."/>
            <person name="Wongkham C."/>
            <person name="Intapan P.M."/>
            <person name="Maleewong W."/>
            <person name="Yang X."/>
            <person name="Hu M."/>
            <person name="Wang Z."/>
            <person name="Hofmann A."/>
            <person name="Sternberg P.W."/>
            <person name="Tan P."/>
            <person name="Wang J."/>
            <person name="Gasser R.B."/>
        </authorList>
    </citation>
    <scope>NUCLEOTIDE SEQUENCE [LARGE SCALE GENOMIC DNA]</scope>
</reference>
<dbReference type="STRING" id="6198.A0A074ZWA9"/>
<dbReference type="GO" id="GO:0006777">
    <property type="term" value="P:Mo-molybdopterin cofactor biosynthetic process"/>
    <property type="evidence" value="ECO:0007669"/>
    <property type="project" value="InterPro"/>
</dbReference>
<evidence type="ECO:0000313" key="1">
    <source>
        <dbReference type="EMBL" id="KER31723.1"/>
    </source>
</evidence>
<dbReference type="EMBL" id="KL596642">
    <property type="protein sequence ID" value="KER31723.1"/>
    <property type="molecule type" value="Genomic_DNA"/>
</dbReference>
<dbReference type="OrthoDB" id="5531344at2759"/>
<keyword evidence="2" id="KW-1185">Reference proteome</keyword>
<dbReference type="RefSeq" id="XP_009164553.1">
    <property type="nucleotide sequence ID" value="XM_009166289.1"/>
</dbReference>
<dbReference type="KEGG" id="ovi:T265_12921"/>
<dbReference type="InterPro" id="IPR003448">
    <property type="entry name" value="Mopterin_biosynth_MoaE"/>
</dbReference>
<evidence type="ECO:0000313" key="2">
    <source>
        <dbReference type="Proteomes" id="UP000054324"/>
    </source>
</evidence>
<accession>A0A074ZWA9</accession>
<protein>
    <recommendedName>
        <fullName evidence="3">Molybdopterin synthase catalytic subunit</fullName>
    </recommendedName>
</protein>
<dbReference type="Gene3D" id="3.90.1170.40">
    <property type="entry name" value="Molybdopterin biosynthesis MoaE subunit"/>
    <property type="match status" value="1"/>
</dbReference>
<dbReference type="Proteomes" id="UP000054324">
    <property type="component" value="Unassembled WGS sequence"/>
</dbReference>
<dbReference type="GeneID" id="20327089"/>